<sequence length="187" mass="20178">MREVITRWGAAGAAPEMLSVMNFDDSVPILDVRERLSLFWGGISDRLANSTTWSIDRTGREFNEATGQTTGLWVDTTLQEGTGSGNPGSPVPNAAMALVRWRTGTYRLGREVRGRTFIPGFANDEVANGQLSPAAMTALIGAAAFYIGSNPGLMIWSRPKVGTPGAAFPVTTAEIWGEFATQRKRRA</sequence>
<reference evidence="1" key="1">
    <citation type="submission" date="2015-06" db="EMBL/GenBank/DDBJ databases">
        <authorList>
            <person name="Joergensen T."/>
        </authorList>
    </citation>
    <scope>NUCLEOTIDE SEQUENCE</scope>
    <source>
        <strain evidence="1">RGRH0189</strain>
    </source>
</reference>
<dbReference type="AlphaFoldDB" id="A0A0H5QDC4"/>
<evidence type="ECO:0000313" key="1">
    <source>
        <dbReference type="EMBL" id="CRY94142.1"/>
    </source>
</evidence>
<name>A0A0H5QDC4_9ZZZZ</name>
<protein>
    <submittedName>
        <fullName evidence="1">Uncharacterized protein</fullName>
    </submittedName>
</protein>
<dbReference type="EMBL" id="LN852872">
    <property type="protein sequence ID" value="CRY94142.1"/>
    <property type="molecule type" value="Genomic_DNA"/>
</dbReference>
<accession>A0A0H5QDC4</accession>
<reference evidence="1" key="2">
    <citation type="submission" date="2015-07" db="EMBL/GenBank/DDBJ databases">
        <title>Plasmids, circular viruses and viroids from rat gut.</title>
        <authorList>
            <person name="Jorgensen T.J."/>
            <person name="Hansen M.A."/>
            <person name="Xu Z."/>
            <person name="Tabak M.A."/>
            <person name="Sorensen S.J."/>
            <person name="Hansen L.H."/>
        </authorList>
    </citation>
    <scope>NUCLEOTIDE SEQUENCE</scope>
    <source>
        <strain evidence="1">RGRH0189</strain>
    </source>
</reference>
<proteinExistence type="predicted"/>
<organism evidence="1">
    <name type="scientific">uncultured prokaryote</name>
    <dbReference type="NCBI Taxonomy" id="198431"/>
    <lineage>
        <taxon>unclassified sequences</taxon>
        <taxon>environmental samples</taxon>
    </lineage>
</organism>